<evidence type="ECO:0000256" key="1">
    <source>
        <dbReference type="SAM" id="SignalP"/>
    </source>
</evidence>
<evidence type="ECO:0008006" key="4">
    <source>
        <dbReference type="Google" id="ProtNLM"/>
    </source>
</evidence>
<reference evidence="2 3" key="1">
    <citation type="submission" date="2018-03" db="EMBL/GenBank/DDBJ databases">
        <title>Genomic Encyclopedia of Archaeal and Bacterial Type Strains, Phase II (KMG-II): from individual species to whole genera.</title>
        <authorList>
            <person name="Goeker M."/>
        </authorList>
    </citation>
    <scope>NUCLEOTIDE SEQUENCE [LARGE SCALE GENOMIC DNA]</scope>
    <source>
        <strain evidence="2 3">DSM 100346</strain>
    </source>
</reference>
<gene>
    <name evidence="2" type="ORF">CLV98_10244</name>
</gene>
<feature type="signal peptide" evidence="1">
    <location>
        <begin position="1"/>
        <end position="23"/>
    </location>
</feature>
<proteinExistence type="predicted"/>
<comment type="caution">
    <text evidence="2">The sequence shown here is derived from an EMBL/GenBank/DDBJ whole genome shotgun (WGS) entry which is preliminary data.</text>
</comment>
<dbReference type="EMBL" id="QGDT01000002">
    <property type="protein sequence ID" value="PWJ59212.1"/>
    <property type="molecule type" value="Genomic_DNA"/>
</dbReference>
<organism evidence="2 3">
    <name type="scientific">Dyadobacter jejuensis</name>
    <dbReference type="NCBI Taxonomy" id="1082580"/>
    <lineage>
        <taxon>Bacteria</taxon>
        <taxon>Pseudomonadati</taxon>
        <taxon>Bacteroidota</taxon>
        <taxon>Cytophagia</taxon>
        <taxon>Cytophagales</taxon>
        <taxon>Spirosomataceae</taxon>
        <taxon>Dyadobacter</taxon>
    </lineage>
</organism>
<keyword evidence="1" id="KW-0732">Signal</keyword>
<accession>A0A316ANU3</accession>
<dbReference type="Proteomes" id="UP000245880">
    <property type="component" value="Unassembled WGS sequence"/>
</dbReference>
<feature type="chain" id="PRO_5016310502" description="DUF4382 domain-containing protein" evidence="1">
    <location>
        <begin position="24"/>
        <end position="283"/>
    </location>
</feature>
<evidence type="ECO:0000313" key="3">
    <source>
        <dbReference type="Proteomes" id="UP000245880"/>
    </source>
</evidence>
<name>A0A316ANU3_9BACT</name>
<dbReference type="RefSeq" id="WP_109673119.1">
    <property type="nucleotide sequence ID" value="NZ_QGDT01000002.1"/>
</dbReference>
<dbReference type="OrthoDB" id="938310at2"/>
<protein>
    <recommendedName>
        <fullName evidence="4">DUF4382 domain-containing protein</fullName>
    </recommendedName>
</protein>
<sequence>MKTIKSIYSLLLILALLATSCSDDGGGNLPDLSRVPIPLLTQVENSDILIQDPAIFQGKFSVDLLFPEDVAPKFIDVVITMNGDYKTIKVLESNLTSFPTVIDLDAAKIASAFGINVSDIVPGDYFEVGANINTVDGKLIPAFAEVGNQFSADIANFPGSNLKIKYPVVCPLDLDEFVGEFTIDDPNFWEASYPVTIEREGENVLVITGFVEDPDAVIKVTIDPQTTKASVSKQVFAPVFFSYTNGAVEGSGEINACENSITLNLTYTVDQGSFGSYGLTIKK</sequence>
<dbReference type="PROSITE" id="PS51257">
    <property type="entry name" value="PROKAR_LIPOPROTEIN"/>
    <property type="match status" value="1"/>
</dbReference>
<evidence type="ECO:0000313" key="2">
    <source>
        <dbReference type="EMBL" id="PWJ59212.1"/>
    </source>
</evidence>
<dbReference type="AlphaFoldDB" id="A0A316ANU3"/>
<keyword evidence="3" id="KW-1185">Reference proteome</keyword>